<dbReference type="InterPro" id="IPR013324">
    <property type="entry name" value="RNA_pol_sigma_r3/r4-like"/>
</dbReference>
<keyword evidence="2" id="KW-0805">Transcription regulation</keyword>
<dbReference type="Proteomes" id="UP000305929">
    <property type="component" value="Unassembled WGS sequence"/>
</dbReference>
<feature type="domain" description="RNA polymerase sigma-70 region 4" evidence="7">
    <location>
        <begin position="146"/>
        <end position="194"/>
    </location>
</feature>
<dbReference type="GO" id="GO:0006352">
    <property type="term" value="P:DNA-templated transcription initiation"/>
    <property type="evidence" value="ECO:0007669"/>
    <property type="project" value="InterPro"/>
</dbReference>
<keyword evidence="5" id="KW-0804">Transcription</keyword>
<keyword evidence="3" id="KW-0731">Sigma factor</keyword>
<dbReference type="GO" id="GO:0003677">
    <property type="term" value="F:DNA binding"/>
    <property type="evidence" value="ECO:0007669"/>
    <property type="project" value="UniProtKB-KW"/>
</dbReference>
<dbReference type="EMBL" id="SZNQ01000001">
    <property type="protein sequence ID" value="TKS98894.1"/>
    <property type="molecule type" value="Genomic_DNA"/>
</dbReference>
<keyword evidence="9" id="KW-1185">Reference proteome</keyword>
<accession>A0A4U5WB18</accession>
<evidence type="ECO:0000256" key="5">
    <source>
        <dbReference type="ARBA" id="ARBA00023163"/>
    </source>
</evidence>
<dbReference type="Pfam" id="PF04545">
    <property type="entry name" value="Sigma70_r4"/>
    <property type="match status" value="1"/>
</dbReference>
<protein>
    <submittedName>
        <fullName evidence="8">Sigma-70 family RNA polymerase sigma factor</fullName>
    </submittedName>
</protein>
<dbReference type="Gene3D" id="1.10.1740.10">
    <property type="match status" value="1"/>
</dbReference>
<proteinExistence type="inferred from homology"/>
<dbReference type="Pfam" id="PF04542">
    <property type="entry name" value="Sigma70_r2"/>
    <property type="match status" value="1"/>
</dbReference>
<dbReference type="InterPro" id="IPR039425">
    <property type="entry name" value="RNA_pol_sigma-70-like"/>
</dbReference>
<evidence type="ECO:0000256" key="4">
    <source>
        <dbReference type="ARBA" id="ARBA00023125"/>
    </source>
</evidence>
<evidence type="ECO:0000256" key="1">
    <source>
        <dbReference type="ARBA" id="ARBA00010641"/>
    </source>
</evidence>
<comment type="similarity">
    <text evidence="1">Belongs to the sigma-70 factor family. ECF subfamily.</text>
</comment>
<feature type="domain" description="RNA polymerase sigma-70 region 2" evidence="6">
    <location>
        <begin position="42"/>
        <end position="109"/>
    </location>
</feature>
<dbReference type="PANTHER" id="PTHR43133">
    <property type="entry name" value="RNA POLYMERASE ECF-TYPE SIGMA FACTO"/>
    <property type="match status" value="1"/>
</dbReference>
<dbReference type="InterPro" id="IPR013325">
    <property type="entry name" value="RNA_pol_sigma_r2"/>
</dbReference>
<gene>
    <name evidence="8" type="ORF">E4U91_01290</name>
</gene>
<dbReference type="PANTHER" id="PTHR43133:SF62">
    <property type="entry name" value="RNA POLYMERASE SIGMA FACTOR SIGZ"/>
    <property type="match status" value="1"/>
</dbReference>
<evidence type="ECO:0000313" key="9">
    <source>
        <dbReference type="Proteomes" id="UP000305929"/>
    </source>
</evidence>
<dbReference type="InterPro" id="IPR007630">
    <property type="entry name" value="RNA_pol_sigma70_r4"/>
</dbReference>
<evidence type="ECO:0000259" key="6">
    <source>
        <dbReference type="Pfam" id="PF04542"/>
    </source>
</evidence>
<dbReference type="SUPFAM" id="SSF88946">
    <property type="entry name" value="Sigma2 domain of RNA polymerase sigma factors"/>
    <property type="match status" value="1"/>
</dbReference>
<dbReference type="NCBIfam" id="TIGR02937">
    <property type="entry name" value="sigma70-ECF"/>
    <property type="match status" value="1"/>
</dbReference>
<dbReference type="AlphaFoldDB" id="A0A4U5WB18"/>
<dbReference type="SUPFAM" id="SSF88659">
    <property type="entry name" value="Sigma3 and sigma4 domains of RNA polymerase sigma factors"/>
    <property type="match status" value="1"/>
</dbReference>
<sequence length="203" mass="22548">MTSAWGGSQVLAASVSRVTSVPDEHLGLGFADGDEACLNEAYRRWGALVFTVAARRLGDTEEAKDVTQQVFVGAWRGRTGYDPRRGSLKTWIMGITHRKVADALTRRSRQVRDVEAVAVVTVPDHGQRQTSPSDSVVDCVLVTDELERLSEEQQTVLRLAFYEDLTQTQIAERTGLPLGTVKTHTRRGLMRLKKRLEVDGEAR</sequence>
<name>A0A4U5WB18_STRLS</name>
<dbReference type="CDD" id="cd06171">
    <property type="entry name" value="Sigma70_r4"/>
    <property type="match status" value="1"/>
</dbReference>
<evidence type="ECO:0000256" key="2">
    <source>
        <dbReference type="ARBA" id="ARBA00023015"/>
    </source>
</evidence>
<reference evidence="8 9" key="1">
    <citation type="submission" date="2019-04" db="EMBL/GenBank/DDBJ databases">
        <title>Streptomyces lasaliensis sp. nov., an Actinomycete isolated from soil which produces the polyether antibiotic lasalocid.</title>
        <authorList>
            <person name="Erwin G."/>
            <person name="Haber C."/>
        </authorList>
    </citation>
    <scope>NUCLEOTIDE SEQUENCE [LARGE SCALE GENOMIC DNA]</scope>
    <source>
        <strain evidence="8 9">X-537</strain>
    </source>
</reference>
<organism evidence="8 9">
    <name type="scientific">Streptomyces lasalocidi</name>
    <name type="common">Streptomyces lasaliensis</name>
    <dbReference type="NCBI Taxonomy" id="324833"/>
    <lineage>
        <taxon>Bacteria</taxon>
        <taxon>Bacillati</taxon>
        <taxon>Actinomycetota</taxon>
        <taxon>Actinomycetes</taxon>
        <taxon>Kitasatosporales</taxon>
        <taxon>Streptomycetaceae</taxon>
        <taxon>Streptomyces</taxon>
    </lineage>
</organism>
<comment type="caution">
    <text evidence="8">The sequence shown here is derived from an EMBL/GenBank/DDBJ whole genome shotgun (WGS) entry which is preliminary data.</text>
</comment>
<dbReference type="OrthoDB" id="5243766at2"/>
<evidence type="ECO:0000259" key="7">
    <source>
        <dbReference type="Pfam" id="PF04545"/>
    </source>
</evidence>
<dbReference type="InterPro" id="IPR014284">
    <property type="entry name" value="RNA_pol_sigma-70_dom"/>
</dbReference>
<evidence type="ECO:0000256" key="3">
    <source>
        <dbReference type="ARBA" id="ARBA00023082"/>
    </source>
</evidence>
<dbReference type="InterPro" id="IPR036388">
    <property type="entry name" value="WH-like_DNA-bd_sf"/>
</dbReference>
<evidence type="ECO:0000313" key="8">
    <source>
        <dbReference type="EMBL" id="TKS98894.1"/>
    </source>
</evidence>
<keyword evidence="4" id="KW-0238">DNA-binding</keyword>
<dbReference type="GO" id="GO:0016987">
    <property type="term" value="F:sigma factor activity"/>
    <property type="evidence" value="ECO:0007669"/>
    <property type="project" value="UniProtKB-KW"/>
</dbReference>
<dbReference type="InterPro" id="IPR007627">
    <property type="entry name" value="RNA_pol_sigma70_r2"/>
</dbReference>
<dbReference type="Gene3D" id="1.10.10.10">
    <property type="entry name" value="Winged helix-like DNA-binding domain superfamily/Winged helix DNA-binding domain"/>
    <property type="match status" value="1"/>
</dbReference>